<dbReference type="SUPFAM" id="SSF53335">
    <property type="entry name" value="S-adenosyl-L-methionine-dependent methyltransferases"/>
    <property type="match status" value="1"/>
</dbReference>
<dbReference type="PANTHER" id="PTHR43318:SF1">
    <property type="entry name" value="POLYSACCHARIDE BIOSYNTHESIS PROTEIN EPSC-RELATED"/>
    <property type="match status" value="1"/>
</dbReference>
<dbReference type="InterPro" id="IPR003869">
    <property type="entry name" value="Polysac_CapD-like"/>
</dbReference>
<feature type="transmembrane region" description="Helical" evidence="2">
    <location>
        <begin position="53"/>
        <end position="76"/>
    </location>
</feature>
<dbReference type="GO" id="GO:0003978">
    <property type="term" value="F:UDP-glucose 4-epimerase activity"/>
    <property type="evidence" value="ECO:0007669"/>
    <property type="project" value="UniProtKB-EC"/>
</dbReference>
<dbReference type="Gene3D" id="3.40.50.720">
    <property type="entry name" value="NAD(P)-binding Rossmann-like Domain"/>
    <property type="match status" value="2"/>
</dbReference>
<evidence type="ECO:0000256" key="1">
    <source>
        <dbReference type="ARBA" id="ARBA00007430"/>
    </source>
</evidence>
<feature type="transmembrane region" description="Helical" evidence="2">
    <location>
        <begin position="119"/>
        <end position="139"/>
    </location>
</feature>
<dbReference type="Pfam" id="PF02719">
    <property type="entry name" value="Polysacc_synt_2"/>
    <property type="match status" value="1"/>
</dbReference>
<evidence type="ECO:0000259" key="3">
    <source>
        <dbReference type="Pfam" id="PF02719"/>
    </source>
</evidence>
<dbReference type="EMBL" id="LO017727">
    <property type="protein sequence ID" value="CRH06921.1"/>
    <property type="molecule type" value="Genomic_DNA"/>
</dbReference>
<proteinExistence type="inferred from homology"/>
<sequence>MHAVWIQQLSAWATRQPRRLKQLILALLDLIALPLCFWLLLGLHEGRGFPQSFLSQLPMMGLILCFQFPIFIRTGLYRAVLRYTGDRFFIGTLQSTSLAYLLAIGTAHTLGWTQSHPPLFWVSLGFMLLAMLGGLRWLARQILLQRQRGHIGRAPVAIYGAGSAGIQLLRALEHSLELRVVGIIDDEQQLHGKRIHGETVHAPHQIEDLIERYSLQRILLAMPSVSAKRRQELLNFLSPFPVKIQEMPSLDDLALGVGQTGLLQEIRPSSLLGRDPIKPDPSLMARAIAGKAVMVTGAGGSIGSELCRQILQQQPSVLILVERSEFFLYDTERKLLAMAQKLEQQVEIKPILACVRDSDRMRQIIRAFHVETLFHAAAYKHVPIVEFNPIEGVQNNIFGTYHTAQVAVQEGVQNITLISTDKAVRPTNIMGATKRMAELVIQGMAAHYPQTHFSIVRFGNVLASSGSVIPLFQEQIRQGGPVTVTEKEITRYFMTIPEATQLVIQAGAMKESGVIYVLDMGKPIRIYDCARRLIELSGYQVKDAEHPQGDIEIIFTGLRPGEKLHEELFIGEDISPTPHPRIQRVREETLPWQELQTVLQELKQASDAFDQEAVRTLLTRSATGYRPAPDIMDHVWLKKADK</sequence>
<keyword evidence="2" id="KW-1133">Transmembrane helix</keyword>
<name>A0A1S7LM66_MAGMO</name>
<gene>
    <name evidence="4" type="ORF">MAGMO_2771</name>
</gene>
<accession>A0A1S7LM66</accession>
<dbReference type="InterPro" id="IPR029063">
    <property type="entry name" value="SAM-dependent_MTases_sf"/>
</dbReference>
<feature type="transmembrane region" description="Helical" evidence="2">
    <location>
        <begin position="88"/>
        <end position="107"/>
    </location>
</feature>
<dbReference type="CDD" id="cd05237">
    <property type="entry name" value="UDP_invert_4-6DH_SDR_e"/>
    <property type="match status" value="1"/>
</dbReference>
<organism evidence="4">
    <name type="scientific">Magnetococcus massalia (strain MO-1)</name>
    <dbReference type="NCBI Taxonomy" id="451514"/>
    <lineage>
        <taxon>Bacteria</taxon>
        <taxon>Pseudomonadati</taxon>
        <taxon>Pseudomonadota</taxon>
        <taxon>Magnetococcia</taxon>
        <taxon>Magnetococcales</taxon>
        <taxon>Magnetococcaceae</taxon>
        <taxon>Magnetococcus</taxon>
    </lineage>
</organism>
<dbReference type="InterPro" id="IPR036291">
    <property type="entry name" value="NAD(P)-bd_dom_sf"/>
</dbReference>
<reference evidence="4" key="1">
    <citation type="submission" date="2015-04" db="EMBL/GenBank/DDBJ databases">
        <authorList>
            <person name="Syromyatnikov M.Y."/>
            <person name="Popov V.N."/>
        </authorList>
    </citation>
    <scope>NUCLEOTIDE SEQUENCE</scope>
    <source>
        <strain evidence="4">MO-1</strain>
    </source>
</reference>
<dbReference type="SUPFAM" id="SSF51735">
    <property type="entry name" value="NAD(P)-binding Rossmann-fold domains"/>
    <property type="match status" value="1"/>
</dbReference>
<dbReference type="AlphaFoldDB" id="A0A1S7LM66"/>
<evidence type="ECO:0000256" key="2">
    <source>
        <dbReference type="SAM" id="Phobius"/>
    </source>
</evidence>
<comment type="similarity">
    <text evidence="1">Belongs to the polysaccharide synthase family.</text>
</comment>
<protein>
    <submittedName>
        <fullName evidence="4">Putative UDP-glucose 4-epimerase, CapD-like Polysaccharide biosynthesis protein</fullName>
        <ecNumber evidence="4">5.1.3.2</ecNumber>
    </submittedName>
</protein>
<dbReference type="Pfam" id="PF13727">
    <property type="entry name" value="CoA_binding_3"/>
    <property type="match status" value="1"/>
</dbReference>
<feature type="transmembrane region" description="Helical" evidence="2">
    <location>
        <begin position="23"/>
        <end position="41"/>
    </location>
</feature>
<feature type="domain" description="Polysaccharide biosynthesis protein CapD-like" evidence="3">
    <location>
        <begin position="293"/>
        <end position="585"/>
    </location>
</feature>
<keyword evidence="2" id="KW-0812">Transmembrane</keyword>
<keyword evidence="4" id="KW-0413">Isomerase</keyword>
<dbReference type="InterPro" id="IPR051203">
    <property type="entry name" value="Polysaccharide_Synthase-Rel"/>
</dbReference>
<dbReference type="PANTHER" id="PTHR43318">
    <property type="entry name" value="UDP-N-ACETYLGLUCOSAMINE 4,6-DEHYDRATASE"/>
    <property type="match status" value="1"/>
</dbReference>
<dbReference type="EC" id="5.1.3.2" evidence="4"/>
<keyword evidence="2" id="KW-0472">Membrane</keyword>
<evidence type="ECO:0000313" key="4">
    <source>
        <dbReference type="EMBL" id="CRH06921.1"/>
    </source>
</evidence>